<dbReference type="RefSeq" id="WP_106615539.1">
    <property type="nucleotide sequence ID" value="NZ_PYAX01000004.1"/>
</dbReference>
<dbReference type="EMBL" id="PYAX01000004">
    <property type="protein sequence ID" value="PSL55802.1"/>
    <property type="molecule type" value="Genomic_DNA"/>
</dbReference>
<comment type="caution">
    <text evidence="1">The sequence shown here is derived from an EMBL/GenBank/DDBJ whole genome shotgun (WGS) entry which is preliminary data.</text>
</comment>
<name>A0A2P8IBG0_SACCR</name>
<dbReference type="Pfam" id="PF11387">
    <property type="entry name" value="DUF2795"/>
    <property type="match status" value="1"/>
</dbReference>
<evidence type="ECO:0000313" key="2">
    <source>
        <dbReference type="Proteomes" id="UP000241118"/>
    </source>
</evidence>
<sequence length="74" mass="8145">MTAYTTRERLAGCLKEVDFPASKDELIYAAQERGDEITARALRAIPPVDYANKAEVVASVRFDDDTTRANPGGR</sequence>
<proteinExistence type="predicted"/>
<protein>
    <submittedName>
        <fullName evidence="1">Uncharacterized protein DUF2795</fullName>
    </submittedName>
</protein>
<dbReference type="AlphaFoldDB" id="A0A2P8IBG0"/>
<gene>
    <name evidence="1" type="ORF">B0I31_10493</name>
</gene>
<dbReference type="Proteomes" id="UP000241118">
    <property type="component" value="Unassembled WGS sequence"/>
</dbReference>
<reference evidence="1 2" key="1">
    <citation type="submission" date="2018-03" db="EMBL/GenBank/DDBJ databases">
        <title>Genomic Encyclopedia of Type Strains, Phase III (KMG-III): the genomes of soil and plant-associated and newly described type strains.</title>
        <authorList>
            <person name="Whitman W."/>
        </authorList>
    </citation>
    <scope>NUCLEOTIDE SEQUENCE [LARGE SCALE GENOMIC DNA]</scope>
    <source>
        <strain evidence="1 2">CGMCC 4.7097</strain>
    </source>
</reference>
<dbReference type="OrthoDB" id="5116616at2"/>
<organism evidence="1 2">
    <name type="scientific">Saccharothrix carnea</name>
    <dbReference type="NCBI Taxonomy" id="1280637"/>
    <lineage>
        <taxon>Bacteria</taxon>
        <taxon>Bacillati</taxon>
        <taxon>Actinomycetota</taxon>
        <taxon>Actinomycetes</taxon>
        <taxon>Pseudonocardiales</taxon>
        <taxon>Pseudonocardiaceae</taxon>
        <taxon>Saccharothrix</taxon>
    </lineage>
</organism>
<accession>A0A2P8IBG0</accession>
<evidence type="ECO:0000313" key="1">
    <source>
        <dbReference type="EMBL" id="PSL55802.1"/>
    </source>
</evidence>
<dbReference type="InterPro" id="IPR021527">
    <property type="entry name" value="DUF2795"/>
</dbReference>
<keyword evidence="2" id="KW-1185">Reference proteome</keyword>